<evidence type="ECO:0008006" key="3">
    <source>
        <dbReference type="Google" id="ProtNLM"/>
    </source>
</evidence>
<evidence type="ECO:0000313" key="2">
    <source>
        <dbReference type="Proteomes" id="UP000515450"/>
    </source>
</evidence>
<protein>
    <recommendedName>
        <fullName evidence="3">Carboxypeptidase regulatory-like domain-containing protein</fullName>
    </recommendedName>
</protein>
<accession>A0A7G5EA89</accession>
<gene>
    <name evidence="1" type="ORF">HS960_26175</name>
</gene>
<dbReference type="Proteomes" id="UP000515450">
    <property type="component" value="Chromosome"/>
</dbReference>
<organism evidence="1 2">
    <name type="scientific">Sphingobacterium paramultivorum</name>
    <dbReference type="NCBI Taxonomy" id="2886510"/>
    <lineage>
        <taxon>Bacteria</taxon>
        <taxon>Pseudomonadati</taxon>
        <taxon>Bacteroidota</taxon>
        <taxon>Sphingobacteriia</taxon>
        <taxon>Sphingobacteriales</taxon>
        <taxon>Sphingobacteriaceae</taxon>
        <taxon>Sphingobacterium</taxon>
    </lineage>
</organism>
<keyword evidence="2" id="KW-1185">Reference proteome</keyword>
<sequence>MLKLLLLSCSLYGLFTTPPYRITGRLVDHQYNPVGYFIIETYASNKEREPLALLGRDTVRNSNGEFKIQVIKKGSYLLRIAVPDYTDYSLFTTIQDSSYSFPEIHLQPTK</sequence>
<proteinExistence type="predicted"/>
<dbReference type="InterPro" id="IPR008969">
    <property type="entry name" value="CarboxyPept-like_regulatory"/>
</dbReference>
<name>A0A7G5EA89_9SPHI</name>
<dbReference type="SUPFAM" id="SSF49464">
    <property type="entry name" value="Carboxypeptidase regulatory domain-like"/>
    <property type="match status" value="1"/>
</dbReference>
<evidence type="ECO:0000313" key="1">
    <source>
        <dbReference type="EMBL" id="QMV70914.1"/>
    </source>
</evidence>
<dbReference type="RefSeq" id="WP_153845189.1">
    <property type="nucleotide sequence ID" value="NZ_CP058555.1"/>
</dbReference>
<dbReference type="EMBL" id="CP058555">
    <property type="protein sequence ID" value="QMV70914.1"/>
    <property type="molecule type" value="Genomic_DNA"/>
</dbReference>
<dbReference type="AlphaFoldDB" id="A0A7G5EA89"/>
<reference evidence="1 2" key="1">
    <citation type="journal article" date="2020" name="G3 (Bethesda)">
        <title>CeMbio - The Caenorhabditis elegans Microbiome Resource.</title>
        <authorList>
            <person name="Dirksen P."/>
            <person name="Assie A."/>
            <person name="Zimmermann J."/>
            <person name="Zhang F."/>
            <person name="Tietje A.M."/>
            <person name="Marsh S.A."/>
            <person name="Felix M.A."/>
            <person name="Shapira M."/>
            <person name="Kaleta C."/>
            <person name="Schulenburg H."/>
            <person name="Samuel B."/>
        </authorList>
    </citation>
    <scope>NUCLEOTIDE SEQUENCE [LARGE SCALE GENOMIC DNA]</scope>
    <source>
        <strain evidence="1 2">BIGb0170</strain>
    </source>
</reference>